<reference evidence="4 5" key="1">
    <citation type="journal article" date="2016" name="PLoS ONE">
        <title>A First Insight into the Genome of the Filter-Feeder Mussel Mytilus galloprovincialis.</title>
        <authorList>
            <person name="Murgarella M."/>
            <person name="Puiu D."/>
            <person name="Novoa B."/>
            <person name="Figueras A."/>
            <person name="Posada D."/>
            <person name="Canchaya C."/>
        </authorList>
    </citation>
    <scope>NUCLEOTIDE SEQUENCE [LARGE SCALE GENOMIC DNA]</scope>
    <source>
        <tissue evidence="4">Muscle</tissue>
    </source>
</reference>
<organism evidence="4 5">
    <name type="scientific">Mytilus galloprovincialis</name>
    <name type="common">Mediterranean mussel</name>
    <dbReference type="NCBI Taxonomy" id="29158"/>
    <lineage>
        <taxon>Eukaryota</taxon>
        <taxon>Metazoa</taxon>
        <taxon>Spiralia</taxon>
        <taxon>Lophotrochozoa</taxon>
        <taxon>Mollusca</taxon>
        <taxon>Bivalvia</taxon>
        <taxon>Autobranchia</taxon>
        <taxon>Pteriomorphia</taxon>
        <taxon>Mytilida</taxon>
        <taxon>Mytiloidea</taxon>
        <taxon>Mytilidae</taxon>
        <taxon>Mytilinae</taxon>
        <taxon>Mytilus</taxon>
    </lineage>
</organism>
<dbReference type="GO" id="GO:0060090">
    <property type="term" value="F:molecular adaptor activity"/>
    <property type="evidence" value="ECO:0007669"/>
    <property type="project" value="TreeGrafter"/>
</dbReference>
<protein>
    <submittedName>
        <fullName evidence="4">Uncharacterized protein</fullName>
    </submittedName>
</protein>
<gene>
    <name evidence="4" type="ORF">AM593_07337</name>
</gene>
<dbReference type="SMART" id="SM00028">
    <property type="entry name" value="TPR"/>
    <property type="match status" value="3"/>
</dbReference>
<evidence type="ECO:0000313" key="5">
    <source>
        <dbReference type="Proteomes" id="UP000266721"/>
    </source>
</evidence>
<dbReference type="GO" id="GO:0006620">
    <property type="term" value="P:post-translational protein targeting to endoplasmic reticulum membrane"/>
    <property type="evidence" value="ECO:0007669"/>
    <property type="project" value="TreeGrafter"/>
</dbReference>
<dbReference type="PANTHER" id="PTHR45831">
    <property type="entry name" value="LD24721P"/>
    <property type="match status" value="1"/>
</dbReference>
<dbReference type="PANTHER" id="PTHR45831:SF2">
    <property type="entry name" value="LD24721P"/>
    <property type="match status" value="1"/>
</dbReference>
<evidence type="ECO:0000256" key="2">
    <source>
        <dbReference type="ARBA" id="ARBA00022803"/>
    </source>
</evidence>
<keyword evidence="5" id="KW-1185">Reference proteome</keyword>
<evidence type="ECO:0000256" key="1">
    <source>
        <dbReference type="ARBA" id="ARBA00022737"/>
    </source>
</evidence>
<dbReference type="Pfam" id="PF13181">
    <property type="entry name" value="TPR_8"/>
    <property type="match status" value="1"/>
</dbReference>
<dbReference type="SUPFAM" id="SSF48452">
    <property type="entry name" value="TPR-like"/>
    <property type="match status" value="1"/>
</dbReference>
<dbReference type="SMR" id="A0A3L5TUS7"/>
<dbReference type="InterPro" id="IPR036770">
    <property type="entry name" value="Ankyrin_rpt-contain_sf"/>
</dbReference>
<dbReference type="InterPro" id="IPR011990">
    <property type="entry name" value="TPR-like_helical_dom_sf"/>
</dbReference>
<dbReference type="Proteomes" id="UP000266721">
    <property type="component" value="Unassembled WGS sequence"/>
</dbReference>
<dbReference type="AlphaFoldDB" id="A0A3L5TUS7"/>
<keyword evidence="2 3" id="KW-0802">TPR repeat</keyword>
<dbReference type="Gene3D" id="1.25.40.20">
    <property type="entry name" value="Ankyrin repeat-containing domain"/>
    <property type="match status" value="1"/>
</dbReference>
<comment type="caution">
    <text evidence="4">The sequence shown here is derived from an EMBL/GenBank/DDBJ whole genome shotgun (WGS) entry which is preliminary data.</text>
</comment>
<dbReference type="InterPro" id="IPR047150">
    <property type="entry name" value="SGT"/>
</dbReference>
<name>A0A3L5TUS7_MYTGA</name>
<evidence type="ECO:0000313" key="4">
    <source>
        <dbReference type="EMBL" id="OPL33701.1"/>
    </source>
</evidence>
<dbReference type="PROSITE" id="PS50005">
    <property type="entry name" value="TPR"/>
    <property type="match status" value="1"/>
</dbReference>
<feature type="non-terminal residue" evidence="4">
    <location>
        <position position="1"/>
    </location>
</feature>
<accession>A0A3L5TUS7</accession>
<dbReference type="GO" id="GO:0016020">
    <property type="term" value="C:membrane"/>
    <property type="evidence" value="ECO:0007669"/>
    <property type="project" value="TreeGrafter"/>
</dbReference>
<sequence length="343" mass="38629">MIEPSKINAQCNGDTVLHILVKDLEIRKTTIGQTIIGLLVNHGCRLDIKDNAGKTPVEYTSKGDQIFRLLQNASNCSTGRNDITSVSIIRKMGKDALTAGNLEKALEMYTEGLSVCSDKGDLKETSMLYTNRATVYSKLEQHDMALKDAESAIQADPTRHKAHWRKGRELYLMNKYDESFDAFLLGCGAVQPVCDDIIDLLYGAVIAFPDVPENRKGTMYTQLFPYCFIQFWPKILNRLSKECKWVGIRYLILGLNTELPTDHAGYGVASSCDTSDIELSTVFKFVEETRSDRSVKNWLTPTLMVLLFRHKKIFLNFKTDTTDTCIHAAVKYALITDTLKIEC</sequence>
<keyword evidence="1" id="KW-0677">Repeat</keyword>
<dbReference type="GO" id="GO:0072380">
    <property type="term" value="C:TRC complex"/>
    <property type="evidence" value="ECO:0007669"/>
    <property type="project" value="TreeGrafter"/>
</dbReference>
<evidence type="ECO:0000256" key="3">
    <source>
        <dbReference type="PROSITE-ProRule" id="PRU00339"/>
    </source>
</evidence>
<dbReference type="InterPro" id="IPR019734">
    <property type="entry name" value="TPR_rpt"/>
</dbReference>
<proteinExistence type="predicted"/>
<dbReference type="Gene3D" id="1.25.40.10">
    <property type="entry name" value="Tetratricopeptide repeat domain"/>
    <property type="match status" value="1"/>
</dbReference>
<dbReference type="EMBL" id="KV581844">
    <property type="protein sequence ID" value="OPL33701.1"/>
    <property type="molecule type" value="Genomic_DNA"/>
</dbReference>
<feature type="repeat" description="TPR" evidence="3">
    <location>
        <begin position="126"/>
        <end position="159"/>
    </location>
</feature>